<evidence type="ECO:0000313" key="5">
    <source>
        <dbReference type="Proteomes" id="UP000021816"/>
    </source>
</evidence>
<keyword evidence="3" id="KW-0560">Oxidoreductase</keyword>
<dbReference type="PANTHER" id="PTHR32332:SF20">
    <property type="entry name" value="2-NITROPROPANE DIOXYGENASE-LIKE PROTEIN"/>
    <property type="match status" value="1"/>
</dbReference>
<proteinExistence type="predicted"/>
<dbReference type="Pfam" id="PF03060">
    <property type="entry name" value="NMO"/>
    <property type="match status" value="1"/>
</dbReference>
<keyword evidence="2" id="KW-0288">FMN</keyword>
<accession>A0A011NU45</accession>
<evidence type="ECO:0000256" key="1">
    <source>
        <dbReference type="ARBA" id="ARBA00022630"/>
    </source>
</evidence>
<gene>
    <name evidence="4" type="ORF">AW10_02742</name>
</gene>
<dbReference type="AlphaFoldDB" id="A0A011NU45"/>
<protein>
    <submittedName>
        <fullName evidence="4">Putative enoyl-[acyl-carrier-protein] reductase II</fullName>
    </submittedName>
</protein>
<dbReference type="STRING" id="1454003.AW10_02742"/>
<dbReference type="InterPro" id="IPR013785">
    <property type="entry name" value="Aldolase_TIM"/>
</dbReference>
<organism evidence="4 5">
    <name type="scientific">Candidatus Accumulibacter appositus</name>
    <dbReference type="NCBI Taxonomy" id="1454003"/>
    <lineage>
        <taxon>Bacteria</taxon>
        <taxon>Pseudomonadati</taxon>
        <taxon>Pseudomonadota</taxon>
        <taxon>Betaproteobacteria</taxon>
        <taxon>Candidatus Accumulibacter</taxon>
    </lineage>
</organism>
<dbReference type="PANTHER" id="PTHR32332">
    <property type="entry name" value="2-NITROPROPANE DIOXYGENASE"/>
    <property type="match status" value="1"/>
</dbReference>
<keyword evidence="1" id="KW-0285">Flavoprotein</keyword>
<dbReference type="PATRIC" id="fig|1454003.3.peg.2795"/>
<dbReference type="Gene3D" id="3.20.20.70">
    <property type="entry name" value="Aldolase class I"/>
    <property type="match status" value="1"/>
</dbReference>
<evidence type="ECO:0000256" key="3">
    <source>
        <dbReference type="ARBA" id="ARBA00023002"/>
    </source>
</evidence>
<name>A0A011NU45_9PROT</name>
<dbReference type="SUPFAM" id="SSF51412">
    <property type="entry name" value="Inosine monophosphate dehydrogenase (IMPDH)"/>
    <property type="match status" value="1"/>
</dbReference>
<evidence type="ECO:0000256" key="2">
    <source>
        <dbReference type="ARBA" id="ARBA00022643"/>
    </source>
</evidence>
<comment type="caution">
    <text evidence="4">The sequence shown here is derived from an EMBL/GenBank/DDBJ whole genome shotgun (WGS) entry which is preliminary data.</text>
</comment>
<dbReference type="GO" id="GO:0018580">
    <property type="term" value="F:nitronate monooxygenase activity"/>
    <property type="evidence" value="ECO:0007669"/>
    <property type="project" value="InterPro"/>
</dbReference>
<dbReference type="Proteomes" id="UP000021816">
    <property type="component" value="Unassembled WGS sequence"/>
</dbReference>
<dbReference type="EMBL" id="JEMX01000063">
    <property type="protein sequence ID" value="EXI78871.1"/>
    <property type="molecule type" value="Genomic_DNA"/>
</dbReference>
<reference evidence="4 5" key="1">
    <citation type="submission" date="2014-02" db="EMBL/GenBank/DDBJ databases">
        <title>Expanding our view of genomic diversity in Candidatus Accumulibacter clades.</title>
        <authorList>
            <person name="Skennerton C.T."/>
            <person name="Barr J.J."/>
            <person name="Slater F.R."/>
            <person name="Bond P.L."/>
            <person name="Tyson G.W."/>
        </authorList>
    </citation>
    <scope>NUCLEOTIDE SEQUENCE [LARGE SCALE GENOMIC DNA]</scope>
    <source>
        <strain evidence="5">BA-92</strain>
    </source>
</reference>
<dbReference type="InterPro" id="IPR004136">
    <property type="entry name" value="NMO"/>
</dbReference>
<dbReference type="CDD" id="cd04730">
    <property type="entry name" value="NPD_like"/>
    <property type="match status" value="1"/>
</dbReference>
<evidence type="ECO:0000313" key="4">
    <source>
        <dbReference type="EMBL" id="EXI78871.1"/>
    </source>
</evidence>
<sequence>MNELARRLGIDFPLVQAGMGGVAGVALAAAVAEAGAGGVLALYRSRPDTIAACVRQMLARTSRPFGVNLIPELMDPGALLEQVRAVLDAVTRPVFFVFYGLPTTAATTAIARSGCELLIMVGSVAELRTARKHEPAGVILQGTEAGGHLLGRQPLERLVAEALAASGGVDLLAAGGIGGGHAFRTLYNEGVAGCVCGTLFVATHESLAHADYKQRLLDSGPEDTEITSVFEVGWPGRRHRVLRNRLTAAAPGAFPTTFIGFTNVAGVRHPVPRYSAAIPSEHTEGRIDEMAMYCGHSVRGVTAIVPARQRVETFVAEFRGCFPEALPGFPVQSDGGTRWTS</sequence>